<accession>A0AAE3VAM4</accession>
<dbReference type="NCBIfam" id="NF011202">
    <property type="entry name" value="PRK14608.1"/>
    <property type="match status" value="1"/>
</dbReference>
<keyword evidence="13" id="KW-1185">Reference proteome</keyword>
<reference evidence="12" key="1">
    <citation type="submission" date="2023-07" db="EMBL/GenBank/DDBJ databases">
        <title>Genomic Encyclopedia of Type Strains, Phase IV (KMG-IV): sequencing the most valuable type-strain genomes for metagenomic binning, comparative biology and taxonomic classification.</title>
        <authorList>
            <person name="Goeker M."/>
        </authorList>
    </citation>
    <scope>NUCLEOTIDE SEQUENCE</scope>
    <source>
        <strain evidence="12">DSM 19659</strain>
    </source>
</reference>
<dbReference type="InterPro" id="IPR006204">
    <property type="entry name" value="GHMP_kinase_N_dom"/>
</dbReference>
<name>A0AAE3VAM4_9FIRM</name>
<dbReference type="GO" id="GO:0016114">
    <property type="term" value="P:terpenoid biosynthetic process"/>
    <property type="evidence" value="ECO:0007669"/>
    <property type="project" value="UniProtKB-UniRule"/>
</dbReference>
<evidence type="ECO:0000256" key="5">
    <source>
        <dbReference type="ARBA" id="ARBA00022741"/>
    </source>
</evidence>
<dbReference type="HAMAP" id="MF_00061">
    <property type="entry name" value="IspE"/>
    <property type="match status" value="1"/>
</dbReference>
<dbReference type="SUPFAM" id="SSF54211">
    <property type="entry name" value="Ribosomal protein S5 domain 2-like"/>
    <property type="match status" value="1"/>
</dbReference>
<dbReference type="GO" id="GO:0019288">
    <property type="term" value="P:isopentenyl diphosphate biosynthetic process, methylerythritol 4-phosphate pathway"/>
    <property type="evidence" value="ECO:0007669"/>
    <property type="project" value="UniProtKB-UniRule"/>
</dbReference>
<feature type="active site" evidence="9">
    <location>
        <position position="140"/>
    </location>
</feature>
<keyword evidence="7 9" id="KW-0067">ATP-binding</keyword>
<evidence type="ECO:0000256" key="2">
    <source>
        <dbReference type="ARBA" id="ARBA00012052"/>
    </source>
</evidence>
<dbReference type="PANTHER" id="PTHR43527:SF2">
    <property type="entry name" value="4-DIPHOSPHOCYTIDYL-2-C-METHYL-D-ERYTHRITOL KINASE, CHLOROPLASTIC"/>
    <property type="match status" value="1"/>
</dbReference>
<dbReference type="Pfam" id="PF00288">
    <property type="entry name" value="GHMP_kinases_N"/>
    <property type="match status" value="1"/>
</dbReference>
<feature type="domain" description="GHMP kinase N-terminal" evidence="10">
    <location>
        <begin position="70"/>
        <end position="148"/>
    </location>
</feature>
<dbReference type="InterPro" id="IPR004424">
    <property type="entry name" value="IspE"/>
</dbReference>
<dbReference type="InterPro" id="IPR020568">
    <property type="entry name" value="Ribosomal_Su5_D2-typ_SF"/>
</dbReference>
<dbReference type="InterPro" id="IPR036554">
    <property type="entry name" value="GHMP_kinase_C_sf"/>
</dbReference>
<dbReference type="SUPFAM" id="SSF55060">
    <property type="entry name" value="GHMP Kinase, C-terminal domain"/>
    <property type="match status" value="1"/>
</dbReference>
<feature type="domain" description="GHMP kinase C-terminal" evidence="11">
    <location>
        <begin position="205"/>
        <end position="279"/>
    </location>
</feature>
<evidence type="ECO:0000313" key="12">
    <source>
        <dbReference type="EMBL" id="MDQ0152758.1"/>
    </source>
</evidence>
<dbReference type="RefSeq" id="WP_106612073.1">
    <property type="nucleotide sequence ID" value="NZ_JAUSTO010000008.1"/>
</dbReference>
<keyword evidence="9" id="KW-0414">Isoprene biosynthesis</keyword>
<dbReference type="NCBIfam" id="TIGR00154">
    <property type="entry name" value="ispE"/>
    <property type="match status" value="1"/>
</dbReference>
<dbReference type="PANTHER" id="PTHR43527">
    <property type="entry name" value="4-DIPHOSPHOCYTIDYL-2-C-METHYL-D-ERYTHRITOL KINASE, CHLOROPLASTIC"/>
    <property type="match status" value="1"/>
</dbReference>
<evidence type="ECO:0000256" key="1">
    <source>
        <dbReference type="ARBA" id="ARBA00009684"/>
    </source>
</evidence>
<organism evidence="12 13">
    <name type="scientific">Moryella indoligenes</name>
    <dbReference type="NCBI Taxonomy" id="371674"/>
    <lineage>
        <taxon>Bacteria</taxon>
        <taxon>Bacillati</taxon>
        <taxon>Bacillota</taxon>
        <taxon>Clostridia</taxon>
        <taxon>Lachnospirales</taxon>
        <taxon>Lachnospiraceae</taxon>
        <taxon>Moryella</taxon>
    </lineage>
</organism>
<dbReference type="EMBL" id="JAUSTO010000008">
    <property type="protein sequence ID" value="MDQ0152758.1"/>
    <property type="molecule type" value="Genomic_DNA"/>
</dbReference>
<evidence type="ECO:0000313" key="13">
    <source>
        <dbReference type="Proteomes" id="UP001241537"/>
    </source>
</evidence>
<proteinExistence type="inferred from homology"/>
<evidence type="ECO:0000259" key="10">
    <source>
        <dbReference type="Pfam" id="PF00288"/>
    </source>
</evidence>
<dbReference type="Proteomes" id="UP001241537">
    <property type="component" value="Unassembled WGS sequence"/>
</dbReference>
<dbReference type="Gene3D" id="3.30.70.890">
    <property type="entry name" value="GHMP kinase, C-terminal domain"/>
    <property type="match status" value="1"/>
</dbReference>
<evidence type="ECO:0000256" key="7">
    <source>
        <dbReference type="ARBA" id="ARBA00022840"/>
    </source>
</evidence>
<dbReference type="Pfam" id="PF08544">
    <property type="entry name" value="GHMP_kinases_C"/>
    <property type="match status" value="1"/>
</dbReference>
<evidence type="ECO:0000256" key="4">
    <source>
        <dbReference type="ARBA" id="ARBA00022679"/>
    </source>
</evidence>
<evidence type="ECO:0000256" key="9">
    <source>
        <dbReference type="HAMAP-Rule" id="MF_00061"/>
    </source>
</evidence>
<protein>
    <recommendedName>
        <fullName evidence="3 9">4-diphosphocytidyl-2-C-methyl-D-erythritol kinase</fullName>
        <shortName evidence="9">CMK</shortName>
        <ecNumber evidence="2 9">2.7.1.148</ecNumber>
    </recommendedName>
    <alternativeName>
        <fullName evidence="8 9">4-(cytidine-5'-diphospho)-2-C-methyl-D-erythritol kinase</fullName>
    </alternativeName>
</protein>
<comment type="similarity">
    <text evidence="1 9">Belongs to the GHMP kinase family. IspE subfamily.</text>
</comment>
<comment type="catalytic activity">
    <reaction evidence="9">
        <text>4-CDP-2-C-methyl-D-erythritol + ATP = 4-CDP-2-C-methyl-D-erythritol 2-phosphate + ADP + H(+)</text>
        <dbReference type="Rhea" id="RHEA:18437"/>
        <dbReference type="ChEBI" id="CHEBI:15378"/>
        <dbReference type="ChEBI" id="CHEBI:30616"/>
        <dbReference type="ChEBI" id="CHEBI:57823"/>
        <dbReference type="ChEBI" id="CHEBI:57919"/>
        <dbReference type="ChEBI" id="CHEBI:456216"/>
        <dbReference type="EC" id="2.7.1.148"/>
    </reaction>
</comment>
<keyword evidence="5 9" id="KW-0547">Nucleotide-binding</keyword>
<gene>
    <name evidence="9" type="primary">ispE</name>
    <name evidence="12" type="ORF">J2S20_001456</name>
</gene>
<dbReference type="PIRSF" id="PIRSF010376">
    <property type="entry name" value="IspE"/>
    <property type="match status" value="1"/>
</dbReference>
<keyword evidence="4 9" id="KW-0808">Transferase</keyword>
<keyword evidence="6 9" id="KW-0418">Kinase</keyword>
<evidence type="ECO:0000259" key="11">
    <source>
        <dbReference type="Pfam" id="PF08544"/>
    </source>
</evidence>
<dbReference type="AlphaFoldDB" id="A0AAE3VAM4"/>
<feature type="binding site" evidence="9">
    <location>
        <begin position="98"/>
        <end position="108"/>
    </location>
    <ligand>
        <name>ATP</name>
        <dbReference type="ChEBI" id="CHEBI:30616"/>
    </ligand>
</feature>
<feature type="active site" evidence="9">
    <location>
        <position position="12"/>
    </location>
</feature>
<evidence type="ECO:0000256" key="3">
    <source>
        <dbReference type="ARBA" id="ARBA00017473"/>
    </source>
</evidence>
<comment type="function">
    <text evidence="9">Catalyzes the phosphorylation of the position 2 hydroxy group of 4-diphosphocytidyl-2C-methyl-D-erythritol.</text>
</comment>
<evidence type="ECO:0000256" key="6">
    <source>
        <dbReference type="ARBA" id="ARBA00022777"/>
    </source>
</evidence>
<comment type="caution">
    <text evidence="12">The sequence shown here is derived from an EMBL/GenBank/DDBJ whole genome shotgun (WGS) entry which is preliminary data.</text>
</comment>
<evidence type="ECO:0000256" key="8">
    <source>
        <dbReference type="ARBA" id="ARBA00032554"/>
    </source>
</evidence>
<dbReference type="InterPro" id="IPR013750">
    <property type="entry name" value="GHMP_kinase_C_dom"/>
</dbReference>
<dbReference type="InterPro" id="IPR014721">
    <property type="entry name" value="Ribsml_uS5_D2-typ_fold_subgr"/>
</dbReference>
<dbReference type="Gene3D" id="3.30.230.10">
    <property type="match status" value="1"/>
</dbReference>
<dbReference type="GO" id="GO:0050515">
    <property type="term" value="F:4-(cytidine 5'-diphospho)-2-C-methyl-D-erythritol kinase activity"/>
    <property type="evidence" value="ECO:0007669"/>
    <property type="project" value="UniProtKB-UniRule"/>
</dbReference>
<dbReference type="EC" id="2.7.1.148" evidence="2 9"/>
<dbReference type="GO" id="GO:0005524">
    <property type="term" value="F:ATP binding"/>
    <property type="evidence" value="ECO:0007669"/>
    <property type="project" value="UniProtKB-UniRule"/>
</dbReference>
<comment type="pathway">
    <text evidence="9">Isoprenoid biosynthesis; isopentenyl diphosphate biosynthesis via DXP pathway; isopentenyl diphosphate from 1-deoxy-D-xylulose 5-phosphate: step 3/6.</text>
</comment>
<sequence length="312" mass="32776">MQAFISERAYAKINLGLDVLRRRSDGYHELRMGMQTVSLADELTIERSGRGDGGIELLCDRPDLPTDGRNLAYRAAEVFLQHLKITEGVSISLQKNIPAAAGLAGGSADAAAVLRGLNRLFETGLSVETLRELALPLGADIPYCVTGGTMLAEGIGEQLTALPALPGCSIVLVKPEFDLSTAFVYGNLHVGELPSEAHPDMDAVIAALRAGDLKRLGAVMRNILELPAGREHSEIQDIKDTLTEAGACAVSMSGSGSAVFGIFEDGQMAERCPARLRARGFTAAEICLTTPVGACSGPGYGNSHRTGGKDAG</sequence>